<name>A0A515CX02_SERLI</name>
<evidence type="ECO:0000313" key="1">
    <source>
        <dbReference type="EMBL" id="QDL32694.1"/>
    </source>
</evidence>
<dbReference type="AlphaFoldDB" id="A0A515CX02"/>
<proteinExistence type="predicted"/>
<dbReference type="Pfam" id="PF05929">
    <property type="entry name" value="Phage_GPO"/>
    <property type="match status" value="1"/>
</dbReference>
<sequence length="143" mass="16587">MNKTPFWILLAREGETTDGRYISAEKLIALAENYSCQRYQAIVRAGYDRKEYLVNLGNVIEVKSEVENDNVCLYALIEPNELWFNYRSRDYLERIQIFPAIEFVEESNALGKKRVDSSVVGVTLTDKPVIKNLQPLNKFMLME</sequence>
<reference evidence="1 2" key="1">
    <citation type="submission" date="2018-11" db="EMBL/GenBank/DDBJ databases">
        <title>The first complete genome of Serratia liquefaciens isolated from metalophyte plant revel distinctness adaptive mechanisms in an extreme habitat.</title>
        <authorList>
            <person name="Caneschi W.L."/>
            <person name="Sanchez A.B."/>
            <person name="Felestrino E.B."/>
            <person name="Assis R.A.B."/>
            <person name="Lemes C.G.C."/>
            <person name="Cordeiro I.F."/>
            <person name="Fonseca N.P."/>
            <person name="Villa M."/>
            <person name="Vieira I.T."/>
            <person name="Moraes L.A."/>
            <person name="Kamino L.H.Y."/>
            <person name="do Carmo F."/>
            <person name="Garcia C.M."/>
            <person name="Almeida N.F."/>
            <person name="Silva R.S."/>
            <person name="Ferro J.A."/>
            <person name="Ferro M.I.T."/>
            <person name="Varani A.M."/>
            <person name="Ferreira R.M."/>
            <person name="dos Santos V.L."/>
            <person name="Silva U.C."/>
            <person name="Setubal J.C."/>
            <person name="Moreira L.M."/>
        </authorList>
    </citation>
    <scope>NUCLEOTIDE SEQUENCE [LARGE SCALE GENOMIC DNA]</scope>
    <source>
        <strain evidence="1 2">FG3</strain>
    </source>
</reference>
<dbReference type="InterPro" id="IPR009228">
    <property type="entry name" value="Capsid_scaffold_GpO"/>
</dbReference>
<organism evidence="1 2">
    <name type="scientific">Serratia liquefaciens</name>
    <dbReference type="NCBI Taxonomy" id="614"/>
    <lineage>
        <taxon>Bacteria</taxon>
        <taxon>Pseudomonadati</taxon>
        <taxon>Pseudomonadota</taxon>
        <taxon>Gammaproteobacteria</taxon>
        <taxon>Enterobacterales</taxon>
        <taxon>Yersiniaceae</taxon>
        <taxon>Serratia</taxon>
    </lineage>
</organism>
<dbReference type="Proteomes" id="UP000317572">
    <property type="component" value="Chromosome"/>
</dbReference>
<protein>
    <submittedName>
        <fullName evidence="1">Uncharacterized protein</fullName>
    </submittedName>
</protein>
<gene>
    <name evidence="1" type="ORF">EGO53_13210</name>
</gene>
<dbReference type="RefSeq" id="WP_142815475.1">
    <property type="nucleotide sequence ID" value="NZ_CP033893.1"/>
</dbReference>
<evidence type="ECO:0000313" key="2">
    <source>
        <dbReference type="Proteomes" id="UP000317572"/>
    </source>
</evidence>
<dbReference type="EMBL" id="CP033893">
    <property type="protein sequence ID" value="QDL32694.1"/>
    <property type="molecule type" value="Genomic_DNA"/>
</dbReference>
<accession>A0A515CX02</accession>